<dbReference type="Pfam" id="PF03704">
    <property type="entry name" value="BTAD"/>
    <property type="match status" value="1"/>
</dbReference>
<dbReference type="PANTHER" id="PTHR35807:SF1">
    <property type="entry name" value="TRANSCRIPTIONAL REGULATOR REDD"/>
    <property type="match status" value="1"/>
</dbReference>
<evidence type="ECO:0000256" key="4">
    <source>
        <dbReference type="ARBA" id="ARBA00023163"/>
    </source>
</evidence>
<dbReference type="Gene3D" id="1.10.10.10">
    <property type="entry name" value="Winged helix-like DNA-binding domain superfamily/Winged helix DNA-binding domain"/>
    <property type="match status" value="1"/>
</dbReference>
<dbReference type="SMART" id="SM01043">
    <property type="entry name" value="BTAD"/>
    <property type="match status" value="1"/>
</dbReference>
<dbReference type="PANTHER" id="PTHR35807">
    <property type="entry name" value="TRANSCRIPTIONAL REGULATOR REDD-RELATED"/>
    <property type="match status" value="1"/>
</dbReference>
<reference evidence="8 9" key="1">
    <citation type="submission" date="2022-06" db="EMBL/GenBank/DDBJ databases">
        <title>Actinoplanes abujensis sp. nov., isolated from Nigerian arid soil.</title>
        <authorList>
            <person name="Ding P."/>
        </authorList>
    </citation>
    <scope>NUCLEOTIDE SEQUENCE [LARGE SCALE GENOMIC DNA]</scope>
    <source>
        <strain evidence="9">TRM88002</strain>
    </source>
</reference>
<comment type="similarity">
    <text evidence="1">Belongs to the AfsR/DnrI/RedD regulatory family.</text>
</comment>
<name>A0ABT0Y4X4_9ACTN</name>
<dbReference type="RefSeq" id="WP_251800864.1">
    <property type="nucleotide sequence ID" value="NZ_JAMQOL010000037.1"/>
</dbReference>
<dbReference type="SMART" id="SM00862">
    <property type="entry name" value="Trans_reg_C"/>
    <property type="match status" value="1"/>
</dbReference>
<dbReference type="InterPro" id="IPR036388">
    <property type="entry name" value="WH-like_DNA-bd_sf"/>
</dbReference>
<dbReference type="Gene3D" id="1.25.40.10">
    <property type="entry name" value="Tetratricopeptide repeat domain"/>
    <property type="match status" value="1"/>
</dbReference>
<dbReference type="InterPro" id="IPR005158">
    <property type="entry name" value="BTAD"/>
</dbReference>
<evidence type="ECO:0000256" key="1">
    <source>
        <dbReference type="ARBA" id="ARBA00005820"/>
    </source>
</evidence>
<dbReference type="InterPro" id="IPR051677">
    <property type="entry name" value="AfsR-DnrI-RedD_regulator"/>
</dbReference>
<dbReference type="InterPro" id="IPR011990">
    <property type="entry name" value="TPR-like_helical_dom_sf"/>
</dbReference>
<feature type="compositionally biased region" description="Basic and acidic residues" evidence="5">
    <location>
        <begin position="254"/>
        <end position="274"/>
    </location>
</feature>
<keyword evidence="4" id="KW-0804">Transcription</keyword>
<gene>
    <name evidence="8" type="ORF">LXN57_26190</name>
</gene>
<feature type="domain" description="OmpR/PhoB-type" evidence="6">
    <location>
        <begin position="17"/>
        <end position="96"/>
    </location>
</feature>
<evidence type="ECO:0000256" key="3">
    <source>
        <dbReference type="ARBA" id="ARBA00023125"/>
    </source>
</evidence>
<dbReference type="EMBL" id="JAMQOL010000037">
    <property type="protein sequence ID" value="MCM4081071.1"/>
    <property type="molecule type" value="Genomic_DNA"/>
</dbReference>
<accession>A0ABT0Y4X4</accession>
<organism evidence="8 9">
    <name type="scientific">Paractinoplanes hotanensis</name>
    <dbReference type="NCBI Taxonomy" id="2906497"/>
    <lineage>
        <taxon>Bacteria</taxon>
        <taxon>Bacillati</taxon>
        <taxon>Actinomycetota</taxon>
        <taxon>Actinomycetes</taxon>
        <taxon>Micromonosporales</taxon>
        <taxon>Micromonosporaceae</taxon>
        <taxon>Paractinoplanes</taxon>
    </lineage>
</organism>
<evidence type="ECO:0000259" key="6">
    <source>
        <dbReference type="SMART" id="SM00862"/>
    </source>
</evidence>
<keyword evidence="2" id="KW-0805">Transcription regulation</keyword>
<comment type="caution">
    <text evidence="8">The sequence shown here is derived from an EMBL/GenBank/DDBJ whole genome shotgun (WGS) entry which is preliminary data.</text>
</comment>
<feature type="domain" description="Bacterial transcriptional activator" evidence="7">
    <location>
        <begin position="103"/>
        <end position="253"/>
    </location>
</feature>
<evidence type="ECO:0000256" key="2">
    <source>
        <dbReference type="ARBA" id="ARBA00023015"/>
    </source>
</evidence>
<keyword evidence="9" id="KW-1185">Reference proteome</keyword>
<dbReference type="InterPro" id="IPR016032">
    <property type="entry name" value="Sig_transdc_resp-reg_C-effctor"/>
</dbReference>
<dbReference type="Proteomes" id="UP001523216">
    <property type="component" value="Unassembled WGS sequence"/>
</dbReference>
<evidence type="ECO:0000256" key="5">
    <source>
        <dbReference type="SAM" id="MobiDB-lite"/>
    </source>
</evidence>
<dbReference type="SUPFAM" id="SSF48452">
    <property type="entry name" value="TPR-like"/>
    <property type="match status" value="1"/>
</dbReference>
<feature type="region of interest" description="Disordered" evidence="5">
    <location>
        <begin position="254"/>
        <end position="315"/>
    </location>
</feature>
<dbReference type="SUPFAM" id="SSF46894">
    <property type="entry name" value="C-terminal effector domain of the bipartite response regulators"/>
    <property type="match status" value="1"/>
</dbReference>
<protein>
    <submittedName>
        <fullName evidence="8">Winged helix-turn-helix domain-containing protein</fullName>
    </submittedName>
</protein>
<evidence type="ECO:0000313" key="8">
    <source>
        <dbReference type="EMBL" id="MCM4081071.1"/>
    </source>
</evidence>
<dbReference type="Pfam" id="PF00486">
    <property type="entry name" value="Trans_reg_C"/>
    <property type="match status" value="1"/>
</dbReference>
<evidence type="ECO:0000313" key="9">
    <source>
        <dbReference type="Proteomes" id="UP001523216"/>
    </source>
</evidence>
<sequence>MSIDITVLGEIKVRAGEVKVQLGDRRQRLCLAILAHDLHVVEYSRLMRCLWHENELPVDPQDQIQGYVRGLRTALRATTPGGDKLIRTVRGVGYELTVAPEQVDRHRFARLKAQAEACEDKDPGTAARLAERALTQWRHATGLRGGNPLADSRLEAITSSLQQEHRSVTLLRIRAALRCGRHRQLLPDLARLSTDEYGAEDADLTGLHMLALVRAGRSHDALAVYERHQTAIDELLYGSKPTRELQVLKEKIMRGDESLTPDDKDYADYGRDEPVEPPTTRPAPGGVSFSNHQTGEHAKSFQAYEMNVHGEFEDE</sequence>
<evidence type="ECO:0000259" key="7">
    <source>
        <dbReference type="SMART" id="SM01043"/>
    </source>
</evidence>
<keyword evidence="3" id="KW-0238">DNA-binding</keyword>
<dbReference type="InterPro" id="IPR001867">
    <property type="entry name" value="OmpR/PhoB-type_DNA-bd"/>
</dbReference>
<proteinExistence type="inferred from homology"/>